<dbReference type="AlphaFoldDB" id="A0A3A2ZFW8"/>
<keyword evidence="3" id="KW-1185">Reference proteome</keyword>
<feature type="non-terminal residue" evidence="2">
    <location>
        <position position="80"/>
    </location>
</feature>
<name>A0A3A2ZFW8_9EURO</name>
<evidence type="ECO:0000313" key="3">
    <source>
        <dbReference type="Proteomes" id="UP000266188"/>
    </source>
</evidence>
<evidence type="ECO:0000313" key="2">
    <source>
        <dbReference type="EMBL" id="RJE16845.1"/>
    </source>
</evidence>
<proteinExistence type="predicted"/>
<sequence length="80" mass="8782">MTARLSLLDQQESKPPSTEQRSTTSLQFTDMSKAQQSDQDPVSRASQNSTVAQVPMGIYLADSARDQQTDQRVPAVTVEP</sequence>
<feature type="region of interest" description="Disordered" evidence="1">
    <location>
        <begin position="1"/>
        <end position="80"/>
    </location>
</feature>
<feature type="compositionally biased region" description="Polar residues" evidence="1">
    <location>
        <begin position="8"/>
        <end position="52"/>
    </location>
</feature>
<protein>
    <submittedName>
        <fullName evidence="2">Uncharacterized protein</fullName>
    </submittedName>
</protein>
<comment type="caution">
    <text evidence="2">The sequence shown here is derived from an EMBL/GenBank/DDBJ whole genome shotgun (WGS) entry which is preliminary data.</text>
</comment>
<dbReference type="EMBL" id="MVGC01002416">
    <property type="protein sequence ID" value="RJE16845.1"/>
    <property type="molecule type" value="Genomic_DNA"/>
</dbReference>
<gene>
    <name evidence="2" type="ORF">PHISCL_10818</name>
</gene>
<accession>A0A3A2ZFW8</accession>
<reference evidence="3" key="1">
    <citation type="submission" date="2017-02" db="EMBL/GenBank/DDBJ databases">
        <authorList>
            <person name="Tafer H."/>
            <person name="Lopandic K."/>
        </authorList>
    </citation>
    <scope>NUCLEOTIDE SEQUENCE [LARGE SCALE GENOMIC DNA]</scope>
    <source>
        <strain evidence="3">CBS 366.77</strain>
    </source>
</reference>
<dbReference type="Proteomes" id="UP000266188">
    <property type="component" value="Unassembled WGS sequence"/>
</dbReference>
<organism evidence="2 3">
    <name type="scientific">Aspergillus sclerotialis</name>
    <dbReference type="NCBI Taxonomy" id="2070753"/>
    <lineage>
        <taxon>Eukaryota</taxon>
        <taxon>Fungi</taxon>
        <taxon>Dikarya</taxon>
        <taxon>Ascomycota</taxon>
        <taxon>Pezizomycotina</taxon>
        <taxon>Eurotiomycetes</taxon>
        <taxon>Eurotiomycetidae</taxon>
        <taxon>Eurotiales</taxon>
        <taxon>Aspergillaceae</taxon>
        <taxon>Aspergillus</taxon>
        <taxon>Aspergillus subgen. Polypaecilum</taxon>
    </lineage>
</organism>
<evidence type="ECO:0000256" key="1">
    <source>
        <dbReference type="SAM" id="MobiDB-lite"/>
    </source>
</evidence>